<name>A0A8J7MDY7_9BACT</name>
<dbReference type="EMBL" id="JAENIM010000043">
    <property type="protein sequence ID" value="MBK1792099.1"/>
    <property type="molecule type" value="Genomic_DNA"/>
</dbReference>
<comment type="caution">
    <text evidence="2">The sequence shown here is derived from an EMBL/GenBank/DDBJ whole genome shotgun (WGS) entry which is preliminary data.</text>
</comment>
<reference evidence="2" key="1">
    <citation type="submission" date="2021-01" db="EMBL/GenBank/DDBJ databases">
        <title>Modified the classification status of verrucomicrobia.</title>
        <authorList>
            <person name="Feng X."/>
        </authorList>
    </citation>
    <scope>NUCLEOTIDE SEQUENCE</scope>
    <source>
        <strain evidence="2">_KCTC 22039</strain>
    </source>
</reference>
<evidence type="ECO:0000313" key="2">
    <source>
        <dbReference type="EMBL" id="MBK1792099.1"/>
    </source>
</evidence>
<dbReference type="InterPro" id="IPR041673">
    <property type="entry name" value="TetR_C_23"/>
</dbReference>
<accession>A0A8J7MDY7</accession>
<dbReference type="SUPFAM" id="SSF48498">
    <property type="entry name" value="Tetracyclin repressor-like, C-terminal domain"/>
    <property type="match status" value="1"/>
</dbReference>
<organism evidence="2 3">
    <name type="scientific">Persicirhabdus sediminis</name>
    <dbReference type="NCBI Taxonomy" id="454144"/>
    <lineage>
        <taxon>Bacteria</taxon>
        <taxon>Pseudomonadati</taxon>
        <taxon>Verrucomicrobiota</taxon>
        <taxon>Verrucomicrobiia</taxon>
        <taxon>Verrucomicrobiales</taxon>
        <taxon>Verrucomicrobiaceae</taxon>
        <taxon>Persicirhabdus</taxon>
    </lineage>
</organism>
<gene>
    <name evidence="2" type="ORF">JIN82_13135</name>
</gene>
<dbReference type="AlphaFoldDB" id="A0A8J7MDY7"/>
<dbReference type="Gene3D" id="1.10.357.10">
    <property type="entry name" value="Tetracycline Repressor, domain 2"/>
    <property type="match status" value="1"/>
</dbReference>
<evidence type="ECO:0000313" key="3">
    <source>
        <dbReference type="Proteomes" id="UP000624703"/>
    </source>
</evidence>
<sequence length="224" mass="26067">MAAKKSTKKKQAKNPPASAEQVADMYWDYVLTKGHEPASVYAFCKYAELTEGDFYQHHSSFSALESRYWESLVRETINVLEADDDYAEYDIQQKLLAFYFTFFTHVQRHRSRLVECFPCMRDLKPDSLRAMRQTFTSWADELMQEGLASGQIADRKKLNELYAKGLFEQLRFLIDYYRKDTSDGFQDTDALIEKSVRFFADSASSGVLDSALDLARFMMRRLQP</sequence>
<protein>
    <recommendedName>
        <fullName evidence="1">Tetracyclin repressor-like C-terminal domain-containing protein</fullName>
    </recommendedName>
</protein>
<evidence type="ECO:0000259" key="1">
    <source>
        <dbReference type="Pfam" id="PF17931"/>
    </source>
</evidence>
<keyword evidence="3" id="KW-1185">Reference proteome</keyword>
<dbReference type="Proteomes" id="UP000624703">
    <property type="component" value="Unassembled WGS sequence"/>
</dbReference>
<proteinExistence type="predicted"/>
<dbReference type="RefSeq" id="WP_200312113.1">
    <property type="nucleotide sequence ID" value="NZ_JAENIM010000043.1"/>
</dbReference>
<feature type="domain" description="Tetracyclin repressor-like C-terminal" evidence="1">
    <location>
        <begin position="94"/>
        <end position="218"/>
    </location>
</feature>
<dbReference type="InterPro" id="IPR036271">
    <property type="entry name" value="Tet_transcr_reg_TetR-rel_C_sf"/>
</dbReference>
<dbReference type="Pfam" id="PF17931">
    <property type="entry name" value="TetR_C_23"/>
    <property type="match status" value="1"/>
</dbReference>